<sequence>MKKRIRKTICDRSGSYITEAAVFLPVLIISLCALTLLVRIIGICEEVCFITAEEILETDLQAYKNKITVSLCAELEERMSQEISGDFEVTGFRYLFDSRGVRDLIALEAEMRFRVANVTGIDGMIEFEGKLLTRGFTGLYRRGRRLAAEEFNHMGRSWEVLVFPRYGTRYHVPGCVYVKDTEKKKWRTTSM</sequence>
<feature type="transmembrane region" description="Helical" evidence="1">
    <location>
        <begin position="21"/>
        <end position="41"/>
    </location>
</feature>
<comment type="caution">
    <text evidence="2">The sequence shown here is derived from an EMBL/GenBank/DDBJ whole genome shotgun (WGS) entry which is preliminary data.</text>
</comment>
<organism evidence="2 3">
    <name type="scientific">Candidatus Fimisoma avicola</name>
    <dbReference type="NCBI Taxonomy" id="2840826"/>
    <lineage>
        <taxon>Bacteria</taxon>
        <taxon>Bacillati</taxon>
        <taxon>Bacillota</taxon>
        <taxon>Clostridia</taxon>
        <taxon>Eubacteriales</taxon>
        <taxon>Candidatus Fimisoma</taxon>
    </lineage>
</organism>
<gene>
    <name evidence="2" type="ORF">IAD16_04245</name>
</gene>
<evidence type="ECO:0000256" key="1">
    <source>
        <dbReference type="SAM" id="Phobius"/>
    </source>
</evidence>
<feature type="non-terminal residue" evidence="2">
    <location>
        <position position="191"/>
    </location>
</feature>
<evidence type="ECO:0000313" key="2">
    <source>
        <dbReference type="EMBL" id="HIU27567.1"/>
    </source>
</evidence>
<reference evidence="2" key="1">
    <citation type="submission" date="2020-10" db="EMBL/GenBank/DDBJ databases">
        <authorList>
            <person name="Gilroy R."/>
        </authorList>
    </citation>
    <scope>NUCLEOTIDE SEQUENCE</scope>
    <source>
        <strain evidence="2">11300</strain>
    </source>
</reference>
<evidence type="ECO:0000313" key="3">
    <source>
        <dbReference type="Proteomes" id="UP000824091"/>
    </source>
</evidence>
<reference evidence="2" key="2">
    <citation type="journal article" date="2021" name="PeerJ">
        <title>Extensive microbial diversity within the chicken gut microbiome revealed by metagenomics and culture.</title>
        <authorList>
            <person name="Gilroy R."/>
            <person name="Ravi A."/>
            <person name="Getino M."/>
            <person name="Pursley I."/>
            <person name="Horton D.L."/>
            <person name="Alikhan N.F."/>
            <person name="Baker D."/>
            <person name="Gharbi K."/>
            <person name="Hall N."/>
            <person name="Watson M."/>
            <person name="Adriaenssens E.M."/>
            <person name="Foster-Nyarko E."/>
            <person name="Jarju S."/>
            <person name="Secka A."/>
            <person name="Antonio M."/>
            <person name="Oren A."/>
            <person name="Chaudhuri R.R."/>
            <person name="La Ragione R."/>
            <person name="Hildebrand F."/>
            <person name="Pallen M.J."/>
        </authorList>
    </citation>
    <scope>NUCLEOTIDE SEQUENCE</scope>
    <source>
        <strain evidence="2">11300</strain>
    </source>
</reference>
<protein>
    <submittedName>
        <fullName evidence="2">Uncharacterized protein</fullName>
    </submittedName>
</protein>
<proteinExistence type="predicted"/>
<dbReference type="Proteomes" id="UP000824091">
    <property type="component" value="Unassembled WGS sequence"/>
</dbReference>
<keyword evidence="1" id="KW-1133">Transmembrane helix</keyword>
<keyword evidence="1" id="KW-0812">Transmembrane</keyword>
<accession>A0A9D1I4A4</accession>
<dbReference type="EMBL" id="DVMO01000061">
    <property type="protein sequence ID" value="HIU27567.1"/>
    <property type="molecule type" value="Genomic_DNA"/>
</dbReference>
<keyword evidence="1" id="KW-0472">Membrane</keyword>
<name>A0A9D1I4A4_9FIRM</name>
<dbReference type="AlphaFoldDB" id="A0A9D1I4A4"/>